<dbReference type="FunFam" id="1.10.1900.20:FF:000001">
    <property type="entry name" value="50S ribosomal protein L20"/>
    <property type="match status" value="1"/>
</dbReference>
<dbReference type="PRINTS" id="PR00062">
    <property type="entry name" value="RIBOSOMALL20"/>
</dbReference>
<organism evidence="7 8">
    <name type="scientific">Berkelbacteria bacterium GW2011_GWA2_35_9</name>
    <dbReference type="NCBI Taxonomy" id="1618333"/>
    <lineage>
        <taxon>Bacteria</taxon>
        <taxon>Candidatus Berkelbacteria</taxon>
    </lineage>
</organism>
<keyword evidence="5 6" id="KW-0699">rRNA-binding</keyword>
<comment type="similarity">
    <text evidence="1 5 6">Belongs to the bacterial ribosomal protein bL20 family.</text>
</comment>
<dbReference type="InterPro" id="IPR005813">
    <property type="entry name" value="Ribosomal_bL20"/>
</dbReference>
<dbReference type="Proteomes" id="UP000034316">
    <property type="component" value="Unassembled WGS sequence"/>
</dbReference>
<proteinExistence type="inferred from homology"/>
<dbReference type="Pfam" id="PF00453">
    <property type="entry name" value="Ribosomal_L20"/>
    <property type="match status" value="1"/>
</dbReference>
<keyword evidence="5 6" id="KW-0694">RNA-binding</keyword>
<evidence type="ECO:0000256" key="3">
    <source>
        <dbReference type="ARBA" id="ARBA00023274"/>
    </source>
</evidence>
<reference evidence="7 8" key="1">
    <citation type="journal article" date="2015" name="Nature">
        <title>rRNA introns, odd ribosomes, and small enigmatic genomes across a large radiation of phyla.</title>
        <authorList>
            <person name="Brown C.T."/>
            <person name="Hug L.A."/>
            <person name="Thomas B.C."/>
            <person name="Sharon I."/>
            <person name="Castelle C.J."/>
            <person name="Singh A."/>
            <person name="Wilkins M.J."/>
            <person name="Williams K.H."/>
            <person name="Banfield J.F."/>
        </authorList>
    </citation>
    <scope>NUCLEOTIDE SEQUENCE [LARGE SCALE GENOMIC DNA]</scope>
</reference>
<name>A0A0G0FKN7_9BACT</name>
<comment type="function">
    <text evidence="5 6">Binds directly to 23S ribosomal RNA and is necessary for the in vitro assembly process of the 50S ribosomal subunit. It is not involved in the protein synthesizing functions of that subunit.</text>
</comment>
<dbReference type="SUPFAM" id="SSF74731">
    <property type="entry name" value="Ribosomal protein L20"/>
    <property type="match status" value="1"/>
</dbReference>
<dbReference type="AlphaFoldDB" id="A0A0G0FKN7"/>
<dbReference type="PATRIC" id="fig|1618333.3.peg.598"/>
<gene>
    <name evidence="5" type="primary">rplT</name>
    <name evidence="7" type="ORF">UR93_C0025G0006</name>
</gene>
<dbReference type="EMBL" id="LBRB01000025">
    <property type="protein sequence ID" value="KKP88000.1"/>
    <property type="molecule type" value="Genomic_DNA"/>
</dbReference>
<evidence type="ECO:0000256" key="1">
    <source>
        <dbReference type="ARBA" id="ARBA00007698"/>
    </source>
</evidence>
<dbReference type="PANTHER" id="PTHR10986">
    <property type="entry name" value="39S RIBOSOMAL PROTEIN L20"/>
    <property type="match status" value="1"/>
</dbReference>
<evidence type="ECO:0000256" key="5">
    <source>
        <dbReference type="HAMAP-Rule" id="MF_00382"/>
    </source>
</evidence>
<protein>
    <recommendedName>
        <fullName evidence="4 5">Large ribosomal subunit protein bL20</fullName>
    </recommendedName>
</protein>
<dbReference type="HAMAP" id="MF_00382">
    <property type="entry name" value="Ribosomal_bL20"/>
    <property type="match status" value="1"/>
</dbReference>
<dbReference type="Gene3D" id="1.10.1900.20">
    <property type="entry name" value="Ribosomal protein L20"/>
    <property type="match status" value="1"/>
</dbReference>
<accession>A0A0G0FKN7</accession>
<dbReference type="GO" id="GO:1990904">
    <property type="term" value="C:ribonucleoprotein complex"/>
    <property type="evidence" value="ECO:0007669"/>
    <property type="project" value="UniProtKB-KW"/>
</dbReference>
<dbReference type="GO" id="GO:0005840">
    <property type="term" value="C:ribosome"/>
    <property type="evidence" value="ECO:0007669"/>
    <property type="project" value="UniProtKB-KW"/>
</dbReference>
<evidence type="ECO:0000256" key="6">
    <source>
        <dbReference type="RuleBase" id="RU000560"/>
    </source>
</evidence>
<dbReference type="InterPro" id="IPR035566">
    <property type="entry name" value="Ribosomal_protein_bL20_C"/>
</dbReference>
<sequence length="114" mass="13657">MRAKKSTVAHKKHKKILKLTKGFKATRSRVFRMAKQASIRAGQYSYRDRRAKKRSMRRLWIVKINAALMPFEIKYSRFIKILKDKKIELDRKVLAQLAEFYPDEFKSLIERAQK</sequence>
<evidence type="ECO:0000256" key="4">
    <source>
        <dbReference type="ARBA" id="ARBA00035172"/>
    </source>
</evidence>
<dbReference type="Gene3D" id="6.10.160.10">
    <property type="match status" value="1"/>
</dbReference>
<dbReference type="GO" id="GO:0006412">
    <property type="term" value="P:translation"/>
    <property type="evidence" value="ECO:0007669"/>
    <property type="project" value="InterPro"/>
</dbReference>
<dbReference type="NCBIfam" id="TIGR01032">
    <property type="entry name" value="rplT_bact"/>
    <property type="match status" value="1"/>
</dbReference>
<dbReference type="STRING" id="1618333.UR93_C0025G0006"/>
<keyword evidence="3 5" id="KW-0687">Ribonucleoprotein</keyword>
<keyword evidence="2 5" id="KW-0689">Ribosomal protein</keyword>
<evidence type="ECO:0000256" key="2">
    <source>
        <dbReference type="ARBA" id="ARBA00022980"/>
    </source>
</evidence>
<dbReference type="GO" id="GO:0000027">
    <property type="term" value="P:ribosomal large subunit assembly"/>
    <property type="evidence" value="ECO:0007669"/>
    <property type="project" value="UniProtKB-UniRule"/>
</dbReference>
<dbReference type="GO" id="GO:0019843">
    <property type="term" value="F:rRNA binding"/>
    <property type="evidence" value="ECO:0007669"/>
    <property type="project" value="UniProtKB-UniRule"/>
</dbReference>
<comment type="caution">
    <text evidence="7">The sequence shown here is derived from an EMBL/GenBank/DDBJ whole genome shotgun (WGS) entry which is preliminary data.</text>
</comment>
<evidence type="ECO:0000313" key="8">
    <source>
        <dbReference type="Proteomes" id="UP000034316"/>
    </source>
</evidence>
<dbReference type="GO" id="GO:0003735">
    <property type="term" value="F:structural constituent of ribosome"/>
    <property type="evidence" value="ECO:0007669"/>
    <property type="project" value="InterPro"/>
</dbReference>
<dbReference type="CDD" id="cd07026">
    <property type="entry name" value="Ribosomal_L20"/>
    <property type="match status" value="1"/>
</dbReference>
<evidence type="ECO:0000313" key="7">
    <source>
        <dbReference type="EMBL" id="KKP88000.1"/>
    </source>
</evidence>